<evidence type="ECO:0000313" key="3">
    <source>
        <dbReference type="Proteomes" id="UP001237448"/>
    </source>
</evidence>
<dbReference type="RefSeq" id="WP_307430143.1">
    <property type="nucleotide sequence ID" value="NZ_JAUSVK010000001.1"/>
</dbReference>
<dbReference type="EMBL" id="JAUSVK010000001">
    <property type="protein sequence ID" value="MDQ0393965.1"/>
    <property type="molecule type" value="Genomic_DNA"/>
</dbReference>
<evidence type="ECO:0000256" key="1">
    <source>
        <dbReference type="SAM" id="MobiDB-lite"/>
    </source>
</evidence>
<evidence type="ECO:0000313" key="2">
    <source>
        <dbReference type="EMBL" id="MDQ0393965.1"/>
    </source>
</evidence>
<comment type="caution">
    <text evidence="2">The sequence shown here is derived from an EMBL/GenBank/DDBJ whole genome shotgun (WGS) entry which is preliminary data.</text>
</comment>
<feature type="compositionally biased region" description="Basic and acidic residues" evidence="1">
    <location>
        <begin position="137"/>
        <end position="153"/>
    </location>
</feature>
<accession>A0ABU0FHB0</accession>
<protein>
    <submittedName>
        <fullName evidence="2">Uncharacterized protein</fullName>
    </submittedName>
</protein>
<reference evidence="2 3" key="1">
    <citation type="submission" date="2023-07" db="EMBL/GenBank/DDBJ databases">
        <title>Genomic Encyclopedia of Type Strains, Phase IV (KMG-IV): sequencing the most valuable type-strain genomes for metagenomic binning, comparative biology and taxonomic classification.</title>
        <authorList>
            <person name="Goeker M."/>
        </authorList>
    </citation>
    <scope>NUCLEOTIDE SEQUENCE [LARGE SCALE GENOMIC DNA]</scope>
    <source>
        <strain evidence="2 3">DSM 5896</strain>
    </source>
</reference>
<name>A0ABU0FHB0_9HYPH</name>
<feature type="region of interest" description="Disordered" evidence="1">
    <location>
        <begin position="134"/>
        <end position="194"/>
    </location>
</feature>
<gene>
    <name evidence="2" type="ORF">J3R73_003757</name>
</gene>
<proteinExistence type="predicted"/>
<organism evidence="2 3">
    <name type="scientific">Labrys monachus</name>
    <dbReference type="NCBI Taxonomy" id="217067"/>
    <lineage>
        <taxon>Bacteria</taxon>
        <taxon>Pseudomonadati</taxon>
        <taxon>Pseudomonadota</taxon>
        <taxon>Alphaproteobacteria</taxon>
        <taxon>Hyphomicrobiales</taxon>
        <taxon>Xanthobacteraceae</taxon>
        <taxon>Labrys</taxon>
    </lineage>
</organism>
<dbReference type="Proteomes" id="UP001237448">
    <property type="component" value="Unassembled WGS sequence"/>
</dbReference>
<sequence length="194" mass="20219">MLLASSAEVAVGWFWHTAYRARWHWKLKREGALIAAAVVALAGAVDTARTIHRSPQASDIAPLSAPVAAAMTPDTAAVAATITLPAAGAVAANPPAIDGTQTAQAPDAAPKFPIIQDQTGSIDQNDPIETILPMDSSARKDDPIAQKINERFGDAAPAEPAPKKAKPRAVRTASAKPARIARPPRKPADDSSMD</sequence>
<keyword evidence="3" id="KW-1185">Reference proteome</keyword>